<organism evidence="2 3">
    <name type="scientific">Actinoallomurus iriomotensis</name>
    <dbReference type="NCBI Taxonomy" id="478107"/>
    <lineage>
        <taxon>Bacteria</taxon>
        <taxon>Bacillati</taxon>
        <taxon>Actinomycetota</taxon>
        <taxon>Actinomycetes</taxon>
        <taxon>Streptosporangiales</taxon>
        <taxon>Thermomonosporaceae</taxon>
        <taxon>Actinoallomurus</taxon>
    </lineage>
</organism>
<dbReference type="AlphaFoldDB" id="A0A9W6RTX0"/>
<feature type="compositionally biased region" description="Polar residues" evidence="1">
    <location>
        <begin position="319"/>
        <end position="333"/>
    </location>
</feature>
<sequence>MSDYLTFDLKVKKEPTDDSDLWDSTSIYNFASQTRPDKVERVGQAYTKAAGSYDRIASFIKRIAGKIHDEWSDGSGSVLAQRQLAQLYQAAQAISQACDTVGKPIEHHGKVTLADFKKQIVHGPHGEANAYKSGKTSSEHEEPHGWGDSGPQVIPKFDPNHDKKLGAQHLLSEHVKKTQGTYASIPGQLFVDLPPATKTTPPPKTKNPPPDGDGDGTGTTLSGSGLPAGSTSAGLPTGYDPAGYDPTRSPGTGAAAGPGSGQGTDLSGLGQTASPGVSPTGGTDLASGTPYTPSPYAENPYTGSPYTPGPYVAGPSGSLPHQGSAGSSPTGANPSIMRSGRSDGLPTAAENAEAAAVRDAAARGTSPIPFMPAAGPDSKKKDRDRVVWAYEDKEAWGAEDGDIAPPLIE</sequence>
<proteinExistence type="predicted"/>
<feature type="region of interest" description="Disordered" evidence="1">
    <location>
        <begin position="125"/>
        <end position="163"/>
    </location>
</feature>
<feature type="region of interest" description="Disordered" evidence="1">
    <location>
        <begin position="186"/>
        <end position="383"/>
    </location>
</feature>
<dbReference type="EMBL" id="BSTJ01000013">
    <property type="protein sequence ID" value="GLY80097.1"/>
    <property type="molecule type" value="Genomic_DNA"/>
</dbReference>
<feature type="compositionally biased region" description="Low complexity" evidence="1">
    <location>
        <begin position="300"/>
        <end position="311"/>
    </location>
</feature>
<name>A0A9W6RTX0_9ACTN</name>
<reference evidence="2" key="1">
    <citation type="submission" date="2023-03" db="EMBL/GenBank/DDBJ databases">
        <title>Actinoallomurus iriomotensis NBRC 103681.</title>
        <authorList>
            <person name="Ichikawa N."/>
            <person name="Sato H."/>
            <person name="Tonouchi N."/>
        </authorList>
    </citation>
    <scope>NUCLEOTIDE SEQUENCE</scope>
    <source>
        <strain evidence="2">NBRC 103681</strain>
    </source>
</reference>
<dbReference type="Proteomes" id="UP001165135">
    <property type="component" value="Unassembled WGS sequence"/>
</dbReference>
<feature type="compositionally biased region" description="Low complexity" evidence="1">
    <location>
        <begin position="218"/>
        <end position="235"/>
    </location>
</feature>
<feature type="compositionally biased region" description="Pro residues" evidence="1">
    <location>
        <begin position="200"/>
        <end position="211"/>
    </location>
</feature>
<evidence type="ECO:0008006" key="4">
    <source>
        <dbReference type="Google" id="ProtNLM"/>
    </source>
</evidence>
<evidence type="ECO:0000256" key="1">
    <source>
        <dbReference type="SAM" id="MobiDB-lite"/>
    </source>
</evidence>
<protein>
    <recommendedName>
        <fullName evidence="4">PPE family protein</fullName>
    </recommendedName>
</protein>
<feature type="compositionally biased region" description="Low complexity" evidence="1">
    <location>
        <begin position="348"/>
        <end position="363"/>
    </location>
</feature>
<gene>
    <name evidence="2" type="ORF">Airi01_083640</name>
</gene>
<feature type="compositionally biased region" description="Polar residues" evidence="1">
    <location>
        <begin position="269"/>
        <end position="281"/>
    </location>
</feature>
<evidence type="ECO:0000313" key="3">
    <source>
        <dbReference type="Proteomes" id="UP001165135"/>
    </source>
</evidence>
<accession>A0A9W6RTX0</accession>
<dbReference type="RefSeq" id="WP_285632561.1">
    <property type="nucleotide sequence ID" value="NZ_BSTJ01000013.1"/>
</dbReference>
<evidence type="ECO:0000313" key="2">
    <source>
        <dbReference type="EMBL" id="GLY80097.1"/>
    </source>
</evidence>
<comment type="caution">
    <text evidence="2">The sequence shown here is derived from an EMBL/GenBank/DDBJ whole genome shotgun (WGS) entry which is preliminary data.</text>
</comment>